<name>A0AAE3YH28_9ACTN</name>
<keyword evidence="2" id="KW-1185">Reference proteome</keyword>
<reference evidence="1" key="1">
    <citation type="submission" date="2023-07" db="EMBL/GenBank/DDBJ databases">
        <title>Sequencing the genomes of 1000 actinobacteria strains.</title>
        <authorList>
            <person name="Klenk H.-P."/>
        </authorList>
    </citation>
    <scope>NUCLEOTIDE SEQUENCE</scope>
    <source>
        <strain evidence="1">DSM 44707</strain>
    </source>
</reference>
<dbReference type="EMBL" id="JAVDYB010000001">
    <property type="protein sequence ID" value="MDR7273788.1"/>
    <property type="molecule type" value="Genomic_DNA"/>
</dbReference>
<organism evidence="1 2">
    <name type="scientific">Catenuloplanes atrovinosus</name>
    <dbReference type="NCBI Taxonomy" id="137266"/>
    <lineage>
        <taxon>Bacteria</taxon>
        <taxon>Bacillati</taxon>
        <taxon>Actinomycetota</taxon>
        <taxon>Actinomycetes</taxon>
        <taxon>Micromonosporales</taxon>
        <taxon>Micromonosporaceae</taxon>
        <taxon>Catenuloplanes</taxon>
    </lineage>
</organism>
<sequence length="79" mass="8730">MIEDLDPRVSRAEIATEVAAMRLGPGSALFARVTPGWLRRRAHTPEQLHELAGRSAFGRAETARYSTIGLRLTLKKETA</sequence>
<evidence type="ECO:0000313" key="1">
    <source>
        <dbReference type="EMBL" id="MDR7273788.1"/>
    </source>
</evidence>
<accession>A0AAE3YH28</accession>
<comment type="caution">
    <text evidence="1">The sequence shown here is derived from an EMBL/GenBank/DDBJ whole genome shotgun (WGS) entry which is preliminary data.</text>
</comment>
<dbReference type="Proteomes" id="UP001183643">
    <property type="component" value="Unassembled WGS sequence"/>
</dbReference>
<protein>
    <submittedName>
        <fullName evidence="1">Uncharacterized protein</fullName>
    </submittedName>
</protein>
<dbReference type="AlphaFoldDB" id="A0AAE3YH28"/>
<gene>
    <name evidence="1" type="ORF">J2S41_000566</name>
</gene>
<proteinExistence type="predicted"/>
<evidence type="ECO:0000313" key="2">
    <source>
        <dbReference type="Proteomes" id="UP001183643"/>
    </source>
</evidence>